<accession>A0ABT8KK35</accession>
<dbReference type="EMBL" id="JAUJEA010000002">
    <property type="protein sequence ID" value="MDN5201070.1"/>
    <property type="molecule type" value="Genomic_DNA"/>
</dbReference>
<gene>
    <name evidence="1" type="ORF">QQ008_06850</name>
</gene>
<comment type="caution">
    <text evidence="1">The sequence shown here is derived from an EMBL/GenBank/DDBJ whole genome shotgun (WGS) entry which is preliminary data.</text>
</comment>
<protein>
    <recommendedName>
        <fullName evidence="3">LamG domain-containing protein</fullName>
    </recommendedName>
</protein>
<evidence type="ECO:0000313" key="2">
    <source>
        <dbReference type="Proteomes" id="UP001172082"/>
    </source>
</evidence>
<keyword evidence="2" id="KW-1185">Reference proteome</keyword>
<sequence length="229" mass="25131">MINKHIRIQNYGKLKFLVILVLISVLFSGQAYAQSTNYALNFAGASDSKPNFGDINALDGAGQFSFETWLYIDNWVQGTNIFAKAAGSSSRIDLQLGSLVNNQVYVHVANGSNTFLEFHNILLTGTWQHVAVVYDGSLGTAVDRVKVYVNVDLKSHVGGPATTLVLPCHFIIKEVKAQSTFCGKDKCILFTSCFFDHLYEISSLLFLSAQHQAAISGIMEGHRYILTAA</sequence>
<name>A0ABT8KK35_9BACT</name>
<dbReference type="RefSeq" id="WP_346751098.1">
    <property type="nucleotide sequence ID" value="NZ_JAUJEA010000002.1"/>
</dbReference>
<dbReference type="InterPro" id="IPR013320">
    <property type="entry name" value="ConA-like_dom_sf"/>
</dbReference>
<evidence type="ECO:0008006" key="3">
    <source>
        <dbReference type="Google" id="ProtNLM"/>
    </source>
</evidence>
<organism evidence="1 2">
    <name type="scientific">Splendidivirga corallicola</name>
    <dbReference type="NCBI Taxonomy" id="3051826"/>
    <lineage>
        <taxon>Bacteria</taxon>
        <taxon>Pseudomonadati</taxon>
        <taxon>Bacteroidota</taxon>
        <taxon>Cytophagia</taxon>
        <taxon>Cytophagales</taxon>
        <taxon>Splendidivirgaceae</taxon>
        <taxon>Splendidivirga</taxon>
    </lineage>
</organism>
<evidence type="ECO:0000313" key="1">
    <source>
        <dbReference type="EMBL" id="MDN5201070.1"/>
    </source>
</evidence>
<dbReference type="SUPFAM" id="SSF49899">
    <property type="entry name" value="Concanavalin A-like lectins/glucanases"/>
    <property type="match status" value="1"/>
</dbReference>
<dbReference type="Proteomes" id="UP001172082">
    <property type="component" value="Unassembled WGS sequence"/>
</dbReference>
<dbReference type="Pfam" id="PF13385">
    <property type="entry name" value="Laminin_G_3"/>
    <property type="match status" value="1"/>
</dbReference>
<reference evidence="1" key="1">
    <citation type="submission" date="2023-06" db="EMBL/GenBank/DDBJ databases">
        <title>Genomic of Parafulvivirga corallium.</title>
        <authorList>
            <person name="Wang G."/>
        </authorList>
    </citation>
    <scope>NUCLEOTIDE SEQUENCE</scope>
    <source>
        <strain evidence="1">BMA10</strain>
    </source>
</reference>
<dbReference type="Gene3D" id="2.60.120.200">
    <property type="match status" value="1"/>
</dbReference>
<proteinExistence type="predicted"/>